<feature type="signal peptide" evidence="1">
    <location>
        <begin position="1"/>
        <end position="18"/>
    </location>
</feature>
<evidence type="ECO:0000313" key="2">
    <source>
        <dbReference type="EMBL" id="PVU94069.1"/>
    </source>
</evidence>
<protein>
    <recommendedName>
        <fullName evidence="4">Carbohydrate-binding module family 19 domain-containing protein</fullName>
    </recommendedName>
</protein>
<evidence type="ECO:0000256" key="1">
    <source>
        <dbReference type="SAM" id="SignalP"/>
    </source>
</evidence>
<gene>
    <name evidence="2" type="ORF">BB561_002811</name>
</gene>
<dbReference type="Proteomes" id="UP000245383">
    <property type="component" value="Unassembled WGS sequence"/>
</dbReference>
<name>A0A2T9YP27_9FUNG</name>
<evidence type="ECO:0000313" key="3">
    <source>
        <dbReference type="Proteomes" id="UP000245383"/>
    </source>
</evidence>
<keyword evidence="1" id="KW-0732">Signal</keyword>
<evidence type="ECO:0008006" key="4">
    <source>
        <dbReference type="Google" id="ProtNLM"/>
    </source>
</evidence>
<accession>A0A2T9YP27</accession>
<comment type="caution">
    <text evidence="2">The sequence shown here is derived from an EMBL/GenBank/DDBJ whole genome shotgun (WGS) entry which is preliminary data.</text>
</comment>
<dbReference type="EMBL" id="MBFR01000102">
    <property type="protein sequence ID" value="PVU94069.1"/>
    <property type="molecule type" value="Genomic_DNA"/>
</dbReference>
<reference evidence="2 3" key="1">
    <citation type="journal article" date="2018" name="MBio">
        <title>Comparative Genomics Reveals the Core Gene Toolbox for the Fungus-Insect Symbiosis.</title>
        <authorList>
            <person name="Wang Y."/>
            <person name="Stata M."/>
            <person name="Wang W."/>
            <person name="Stajich J.E."/>
            <person name="White M.M."/>
            <person name="Moncalvo J.M."/>
        </authorList>
    </citation>
    <scope>NUCLEOTIDE SEQUENCE [LARGE SCALE GENOMIC DNA]</scope>
    <source>
        <strain evidence="2 3">SWE-8-4</strain>
    </source>
</reference>
<sequence length="71" mass="7524">MGKNFILILAAVVVGTFASHCLHEGRSECLNGTGQKEKYLICEKGEVLIKSCESGETCYQGSGKGILCAKA</sequence>
<organism evidence="2 3">
    <name type="scientific">Smittium simulii</name>
    <dbReference type="NCBI Taxonomy" id="133385"/>
    <lineage>
        <taxon>Eukaryota</taxon>
        <taxon>Fungi</taxon>
        <taxon>Fungi incertae sedis</taxon>
        <taxon>Zoopagomycota</taxon>
        <taxon>Kickxellomycotina</taxon>
        <taxon>Harpellomycetes</taxon>
        <taxon>Harpellales</taxon>
        <taxon>Legeriomycetaceae</taxon>
        <taxon>Smittium</taxon>
    </lineage>
</organism>
<dbReference type="AlphaFoldDB" id="A0A2T9YP27"/>
<feature type="chain" id="PRO_5015544941" description="Carbohydrate-binding module family 19 domain-containing protein" evidence="1">
    <location>
        <begin position="19"/>
        <end position="71"/>
    </location>
</feature>
<keyword evidence="3" id="KW-1185">Reference proteome</keyword>
<proteinExistence type="predicted"/>